<evidence type="ECO:0000313" key="2">
    <source>
        <dbReference type="Proteomes" id="UP000053732"/>
    </source>
</evidence>
<dbReference type="EMBL" id="HG793138">
    <property type="protein sequence ID" value="CRL21141.1"/>
    <property type="molecule type" value="Genomic_DNA"/>
</dbReference>
<evidence type="ECO:0000313" key="1">
    <source>
        <dbReference type="EMBL" id="CRL21141.1"/>
    </source>
</evidence>
<dbReference type="Proteomes" id="UP000053732">
    <property type="component" value="Unassembled WGS sequence"/>
</dbReference>
<organism evidence="1 2">
    <name type="scientific">Penicillium camemberti (strain FM 013)</name>
    <dbReference type="NCBI Taxonomy" id="1429867"/>
    <lineage>
        <taxon>Eukaryota</taxon>
        <taxon>Fungi</taxon>
        <taxon>Dikarya</taxon>
        <taxon>Ascomycota</taxon>
        <taxon>Pezizomycotina</taxon>
        <taxon>Eurotiomycetes</taxon>
        <taxon>Eurotiomycetidae</taxon>
        <taxon>Eurotiales</taxon>
        <taxon>Aspergillaceae</taxon>
        <taxon>Penicillium</taxon>
    </lineage>
</organism>
<name>A0A0G4P472_PENC3</name>
<reference evidence="1 2" key="1">
    <citation type="journal article" date="2014" name="Nat. Commun.">
        <title>Multiple recent horizontal transfers of a large genomic region in cheese making fungi.</title>
        <authorList>
            <person name="Cheeseman K."/>
            <person name="Ropars J."/>
            <person name="Renault P."/>
            <person name="Dupont J."/>
            <person name="Gouzy J."/>
            <person name="Branca A."/>
            <person name="Abraham A.L."/>
            <person name="Ceppi M."/>
            <person name="Conseiller E."/>
            <person name="Debuchy R."/>
            <person name="Malagnac F."/>
            <person name="Goarin A."/>
            <person name="Silar P."/>
            <person name="Lacoste S."/>
            <person name="Sallet E."/>
            <person name="Bensimon A."/>
            <person name="Giraud T."/>
            <person name="Brygoo Y."/>
        </authorList>
    </citation>
    <scope>NUCLEOTIDE SEQUENCE [LARGE SCALE GENOMIC DNA]</scope>
    <source>
        <strain evidence="2">FM 013</strain>
    </source>
</reference>
<accession>A0A0G4P472</accession>
<gene>
    <name evidence="1" type="ORF">PCAMFM013_S005g000305</name>
</gene>
<keyword evidence="2" id="KW-1185">Reference proteome</keyword>
<proteinExistence type="predicted"/>
<dbReference type="AlphaFoldDB" id="A0A0G4P472"/>
<sequence length="102" mass="11575">MEFVRTLYYRGIVDVLCTGPARVIQVAYVTLRVLVHLQEHDIQNDNGAYKKGIGTKLRGLSGTAEYLAVRVGLRTVFDSYSRDARVIEIARLEEKKSIYITI</sequence>
<protein>
    <submittedName>
        <fullName evidence="1">Str. FM013</fullName>
    </submittedName>
</protein>